<dbReference type="RefSeq" id="WP_347326074.1">
    <property type="nucleotide sequence ID" value="NZ_JBCGUH010000009.1"/>
</dbReference>
<gene>
    <name evidence="12" type="ORF">ACFSC9_14855</name>
</gene>
<comment type="function">
    <text evidence="9">Enables the bacterium to metabolize sucrose as a sole carbon source.</text>
</comment>
<evidence type="ECO:0000256" key="8">
    <source>
        <dbReference type="RuleBase" id="RU362110"/>
    </source>
</evidence>
<dbReference type="Gene3D" id="2.115.10.20">
    <property type="entry name" value="Glycosyl hydrolase domain, family 43"/>
    <property type="match status" value="1"/>
</dbReference>
<evidence type="ECO:0000256" key="9">
    <source>
        <dbReference type="RuleBase" id="RU365015"/>
    </source>
</evidence>
<accession>A0ABW4RKI0</accession>
<dbReference type="Pfam" id="PF00251">
    <property type="entry name" value="Glyco_hydro_32N"/>
    <property type="match status" value="1"/>
</dbReference>
<dbReference type="InterPro" id="IPR013189">
    <property type="entry name" value="Glyco_hydro_32_C"/>
</dbReference>
<evidence type="ECO:0000259" key="11">
    <source>
        <dbReference type="Pfam" id="PF08244"/>
    </source>
</evidence>
<dbReference type="InterPro" id="IPR023296">
    <property type="entry name" value="Glyco_hydro_beta-prop_sf"/>
</dbReference>
<dbReference type="Pfam" id="PF08244">
    <property type="entry name" value="Glyco_hydro_32C"/>
    <property type="match status" value="1"/>
</dbReference>
<feature type="domain" description="Glycosyl hydrolase family 32 C-terminal" evidence="11">
    <location>
        <begin position="363"/>
        <end position="489"/>
    </location>
</feature>
<dbReference type="PANTHER" id="PTHR43101:SF1">
    <property type="entry name" value="BETA-FRUCTOSIDASE"/>
    <property type="match status" value="1"/>
</dbReference>
<comment type="subcellular location">
    <subcellularLocation>
        <location evidence="9">Cytoplasm</location>
    </subcellularLocation>
</comment>
<evidence type="ECO:0000256" key="2">
    <source>
        <dbReference type="ARBA" id="ARBA00009902"/>
    </source>
</evidence>
<dbReference type="NCBIfam" id="TIGR01322">
    <property type="entry name" value="scrB_fam"/>
    <property type="match status" value="1"/>
</dbReference>
<dbReference type="GO" id="GO:0016787">
    <property type="term" value="F:hydrolase activity"/>
    <property type="evidence" value="ECO:0007669"/>
    <property type="project" value="UniProtKB-KW"/>
</dbReference>
<sequence>MKMTREQKYRRLEDVAPQEIEQLLHQSESSPWRQQYHIQPAMGLLNDPNGFAYYDGYYHLFYQWFPLGTDHGLKYWYHLKSTDLTNWIDCGIGVKPGDWFDSHGAYSGSGITHDGKLYLMYTGNTRDTQWQRHPYQCMAIMNEDGEIHKLKEPVIANVPAGYTDHFRDPKVWQDGEWFYCVIGAQRDDLTGAIVLYRSRHMLEWELLGELQTMLPQFGYMWECPDYFEMNGQAVLLFCPQGIASEGEQYRNIYQSGYVSGKPLQLPQLELEHGSFRELDVGFDFYAPQTALGPNGRRILVGWMGLPDIAYPTDDQGWAHCLTLPRELELRKDGVLLQRPVQELALRRGEKAEFAGILSEGRSSYAGIDGIAYELDCRVDLTAMDTNTTAAQAFGMELRVGEQEHTLLRYEANRQRLILDRSASGQPLAEDYGTIRSCELERPLERLQIFVDVSSIEIFANDGEAVFTSRIFPQPSSQGIVFFAEAGQVGLHVEKWNYCFKSQQ</sequence>
<evidence type="ECO:0000256" key="6">
    <source>
        <dbReference type="ARBA" id="ARBA00023295"/>
    </source>
</evidence>
<dbReference type="CDD" id="cd18623">
    <property type="entry name" value="GH32_ScrB-like"/>
    <property type="match status" value="1"/>
</dbReference>
<protein>
    <recommendedName>
        <fullName evidence="4 8">Sucrose-6-phosphate hydrolase</fullName>
        <ecNumber evidence="3 8">3.2.1.26</ecNumber>
    </recommendedName>
    <alternativeName>
        <fullName evidence="7 9">Invertase</fullName>
    </alternativeName>
</protein>
<dbReference type="InterPro" id="IPR013148">
    <property type="entry name" value="Glyco_hydro_32_N"/>
</dbReference>
<dbReference type="EC" id="3.2.1.26" evidence="3 8"/>
<name>A0ABW4RKI0_9BACL</name>
<evidence type="ECO:0000256" key="1">
    <source>
        <dbReference type="ARBA" id="ARBA00004914"/>
    </source>
</evidence>
<dbReference type="EMBL" id="JBHUEH010000016">
    <property type="protein sequence ID" value="MFD1886807.1"/>
    <property type="molecule type" value="Genomic_DNA"/>
</dbReference>
<dbReference type="Proteomes" id="UP001597233">
    <property type="component" value="Unassembled WGS sequence"/>
</dbReference>
<evidence type="ECO:0000256" key="5">
    <source>
        <dbReference type="ARBA" id="ARBA00022801"/>
    </source>
</evidence>
<dbReference type="InterPro" id="IPR051214">
    <property type="entry name" value="GH32_Enzymes"/>
</dbReference>
<keyword evidence="6 8" id="KW-0326">Glycosidase</keyword>
<dbReference type="SUPFAM" id="SSF49899">
    <property type="entry name" value="Concanavalin A-like lectins/glucanases"/>
    <property type="match status" value="1"/>
</dbReference>
<comment type="similarity">
    <text evidence="2 8">Belongs to the glycosyl hydrolase 32 family.</text>
</comment>
<keyword evidence="13" id="KW-1185">Reference proteome</keyword>
<comment type="catalytic activity">
    <reaction evidence="8">
        <text>Hydrolysis of terminal non-reducing beta-D-fructofuranoside residues in beta-D-fructofuranosides.</text>
        <dbReference type="EC" id="3.2.1.26"/>
    </reaction>
</comment>
<evidence type="ECO:0000313" key="13">
    <source>
        <dbReference type="Proteomes" id="UP001597233"/>
    </source>
</evidence>
<organism evidence="12 13">
    <name type="scientific">Paenibacillus wenxiniae</name>
    <dbReference type="NCBI Taxonomy" id="1636843"/>
    <lineage>
        <taxon>Bacteria</taxon>
        <taxon>Bacillati</taxon>
        <taxon>Bacillota</taxon>
        <taxon>Bacilli</taxon>
        <taxon>Bacillales</taxon>
        <taxon>Paenibacillaceae</taxon>
        <taxon>Paenibacillus</taxon>
    </lineage>
</organism>
<dbReference type="InterPro" id="IPR013320">
    <property type="entry name" value="ConA-like_dom_sf"/>
</dbReference>
<dbReference type="Gene3D" id="2.60.120.560">
    <property type="entry name" value="Exo-inulinase, domain 1"/>
    <property type="match status" value="1"/>
</dbReference>
<evidence type="ECO:0000259" key="10">
    <source>
        <dbReference type="Pfam" id="PF00251"/>
    </source>
</evidence>
<dbReference type="SUPFAM" id="SSF75005">
    <property type="entry name" value="Arabinanase/levansucrase/invertase"/>
    <property type="match status" value="1"/>
</dbReference>
<dbReference type="InterPro" id="IPR001362">
    <property type="entry name" value="Glyco_hydro_32"/>
</dbReference>
<keyword evidence="5 8" id="KW-0378">Hydrolase</keyword>
<dbReference type="InterPro" id="IPR018053">
    <property type="entry name" value="Glyco_hydro_32_AS"/>
</dbReference>
<reference evidence="13" key="1">
    <citation type="journal article" date="2019" name="Int. J. Syst. Evol. Microbiol.">
        <title>The Global Catalogue of Microorganisms (GCM) 10K type strain sequencing project: providing services to taxonomists for standard genome sequencing and annotation.</title>
        <authorList>
            <consortium name="The Broad Institute Genomics Platform"/>
            <consortium name="The Broad Institute Genome Sequencing Center for Infectious Disease"/>
            <person name="Wu L."/>
            <person name="Ma J."/>
        </authorList>
    </citation>
    <scope>NUCLEOTIDE SEQUENCE [LARGE SCALE GENOMIC DNA]</scope>
    <source>
        <strain evidence="13">CCUG 54950</strain>
    </source>
</reference>
<evidence type="ECO:0000256" key="3">
    <source>
        <dbReference type="ARBA" id="ARBA00012758"/>
    </source>
</evidence>
<comment type="pathway">
    <text evidence="1 9">Glycan biosynthesis; sucrose metabolism.</text>
</comment>
<evidence type="ECO:0000313" key="12">
    <source>
        <dbReference type="EMBL" id="MFD1886807.1"/>
    </source>
</evidence>
<evidence type="ECO:0000256" key="7">
    <source>
        <dbReference type="ARBA" id="ARBA00033367"/>
    </source>
</evidence>
<dbReference type="InterPro" id="IPR006232">
    <property type="entry name" value="Suc6P_hydrolase"/>
</dbReference>
<evidence type="ECO:0000256" key="4">
    <source>
        <dbReference type="ARBA" id="ARBA00019623"/>
    </source>
</evidence>
<keyword evidence="9" id="KW-0119">Carbohydrate metabolism</keyword>
<comment type="caution">
    <text evidence="12">The sequence shown here is derived from an EMBL/GenBank/DDBJ whole genome shotgun (WGS) entry which is preliminary data.</text>
</comment>
<dbReference type="PANTHER" id="PTHR43101">
    <property type="entry name" value="BETA-FRUCTOSIDASE"/>
    <property type="match status" value="1"/>
</dbReference>
<dbReference type="PROSITE" id="PS00609">
    <property type="entry name" value="GLYCOSYL_HYDROL_F32"/>
    <property type="match status" value="1"/>
</dbReference>
<keyword evidence="9" id="KW-0963">Cytoplasm</keyword>
<proteinExistence type="inferred from homology"/>
<dbReference type="SMART" id="SM00640">
    <property type="entry name" value="Glyco_32"/>
    <property type="match status" value="1"/>
</dbReference>
<feature type="domain" description="Glycosyl hydrolase family 32 N-terminal" evidence="10">
    <location>
        <begin position="37"/>
        <end position="339"/>
    </location>
</feature>